<dbReference type="AlphaFoldDB" id="A0A0F5FSG0"/>
<dbReference type="OrthoDB" id="122332at2"/>
<dbReference type="STRING" id="443610.VE25_10615"/>
<evidence type="ECO:0000259" key="2">
    <source>
        <dbReference type="Pfam" id="PF07007"/>
    </source>
</evidence>
<feature type="signal peptide" evidence="1">
    <location>
        <begin position="1"/>
        <end position="24"/>
    </location>
</feature>
<feature type="domain" description="DUF3298" evidence="3">
    <location>
        <begin position="241"/>
        <end position="317"/>
    </location>
</feature>
<accession>A0A0F5FSG0</accession>
<dbReference type="InterPro" id="IPR021729">
    <property type="entry name" value="DUF3298"/>
</dbReference>
<dbReference type="Pfam" id="PF11738">
    <property type="entry name" value="DUF3298"/>
    <property type="match status" value="1"/>
</dbReference>
<dbReference type="EMBL" id="JZEX01000107">
    <property type="protein sequence ID" value="KKB11814.1"/>
    <property type="molecule type" value="Genomic_DNA"/>
</dbReference>
<dbReference type="PANTHER" id="PTHR37549">
    <property type="entry name" value="LIPOPROTEIN LPRI"/>
    <property type="match status" value="1"/>
</dbReference>
<dbReference type="InterPro" id="IPR052755">
    <property type="entry name" value="Lysozyme_Inhibitor_LprI"/>
</dbReference>
<name>A0A0F5FSG0_9HYPH</name>
<proteinExistence type="predicted"/>
<evidence type="ECO:0008006" key="6">
    <source>
        <dbReference type="Google" id="ProtNLM"/>
    </source>
</evidence>
<sequence>MAMRICLAIVAFLGAVVVSFGASAASFDCSKAATDVEKAICGYPDLSAADEVLATAWATAIGGLSKDAVVRMREGQRAWLDFARYACIDNSDDETIEGRGQCLLSEFNDRIKTLEGSRMLGGHRFYLVTGNSGEIDPDYDISSAWHVASHAFAYPQIDADTSMARSFNALMAGLRGDGGDGESSNASSDTDLNVTLEDVLPARITVTLNDFWYGHGAAHGNYGISHVHYLVEDEREMEAADLFAGENWQQQLGDLAIAALKAEHGDALFESFEDDVRAVVADPNRWIFRDYGLGLQFQPYEVSAYAYGAPTATVSWDDLDGLLSEKGQNLRWGY</sequence>
<feature type="chain" id="PRO_5002486869" description="Lysozyme inhibitor LprI N-terminal domain-containing protein" evidence="1">
    <location>
        <begin position="25"/>
        <end position="334"/>
    </location>
</feature>
<dbReference type="InterPro" id="IPR037126">
    <property type="entry name" value="PdaC/RsiV-like_sf"/>
</dbReference>
<keyword evidence="1" id="KW-0732">Signal</keyword>
<dbReference type="PATRIC" id="fig|443610.3.peg.326"/>
<dbReference type="Pfam" id="PF07007">
    <property type="entry name" value="LprI"/>
    <property type="match status" value="1"/>
</dbReference>
<organism evidence="4 5">
    <name type="scientific">Devosia geojensis</name>
    <dbReference type="NCBI Taxonomy" id="443610"/>
    <lineage>
        <taxon>Bacteria</taxon>
        <taxon>Pseudomonadati</taxon>
        <taxon>Pseudomonadota</taxon>
        <taxon>Alphaproteobacteria</taxon>
        <taxon>Hyphomicrobiales</taxon>
        <taxon>Devosiaceae</taxon>
        <taxon>Devosia</taxon>
    </lineage>
</organism>
<dbReference type="PANTHER" id="PTHR37549:SF1">
    <property type="entry name" value="LIPOPROTEIN LPRI"/>
    <property type="match status" value="1"/>
</dbReference>
<dbReference type="Gene3D" id="1.20.1270.180">
    <property type="match status" value="1"/>
</dbReference>
<evidence type="ECO:0000313" key="5">
    <source>
        <dbReference type="Proteomes" id="UP000033632"/>
    </source>
</evidence>
<keyword evidence="5" id="KW-1185">Reference proteome</keyword>
<evidence type="ECO:0000313" key="4">
    <source>
        <dbReference type="EMBL" id="KKB11814.1"/>
    </source>
</evidence>
<dbReference type="GO" id="GO:0005576">
    <property type="term" value="C:extracellular region"/>
    <property type="evidence" value="ECO:0007669"/>
    <property type="project" value="TreeGrafter"/>
</dbReference>
<dbReference type="Proteomes" id="UP000033632">
    <property type="component" value="Unassembled WGS sequence"/>
</dbReference>
<evidence type="ECO:0000259" key="3">
    <source>
        <dbReference type="Pfam" id="PF11738"/>
    </source>
</evidence>
<protein>
    <recommendedName>
        <fullName evidence="6">Lysozyme inhibitor LprI N-terminal domain-containing protein</fullName>
    </recommendedName>
</protein>
<gene>
    <name evidence="4" type="ORF">VE25_10615</name>
</gene>
<evidence type="ECO:0000256" key="1">
    <source>
        <dbReference type="SAM" id="SignalP"/>
    </source>
</evidence>
<reference evidence="4 5" key="1">
    <citation type="submission" date="2015-03" db="EMBL/GenBank/DDBJ databases">
        <authorList>
            <person name="Hassan Y.I."/>
            <person name="Lepp D."/>
            <person name="Li X.-Z."/>
            <person name="Zhou T."/>
        </authorList>
    </citation>
    <scope>NUCLEOTIDE SEQUENCE [LARGE SCALE GENOMIC DNA]</scope>
    <source>
        <strain evidence="4 5">BD-c194</strain>
    </source>
</reference>
<dbReference type="Gene3D" id="3.90.640.20">
    <property type="entry name" value="Heat-shock cognate protein, ATPase"/>
    <property type="match status" value="1"/>
</dbReference>
<dbReference type="InterPro" id="IPR009739">
    <property type="entry name" value="LprI-like_N"/>
</dbReference>
<feature type="domain" description="Lysozyme inhibitor LprI-like N-terminal" evidence="2">
    <location>
        <begin position="29"/>
        <end position="114"/>
    </location>
</feature>
<comment type="caution">
    <text evidence="4">The sequence shown here is derived from an EMBL/GenBank/DDBJ whole genome shotgun (WGS) entry which is preliminary data.</text>
</comment>